<organism evidence="1">
    <name type="scientific">Arundo donax</name>
    <name type="common">Giant reed</name>
    <name type="synonym">Donax arundinaceus</name>
    <dbReference type="NCBI Taxonomy" id="35708"/>
    <lineage>
        <taxon>Eukaryota</taxon>
        <taxon>Viridiplantae</taxon>
        <taxon>Streptophyta</taxon>
        <taxon>Embryophyta</taxon>
        <taxon>Tracheophyta</taxon>
        <taxon>Spermatophyta</taxon>
        <taxon>Magnoliopsida</taxon>
        <taxon>Liliopsida</taxon>
        <taxon>Poales</taxon>
        <taxon>Poaceae</taxon>
        <taxon>PACMAD clade</taxon>
        <taxon>Arundinoideae</taxon>
        <taxon>Arundineae</taxon>
        <taxon>Arundo</taxon>
    </lineage>
</organism>
<evidence type="ECO:0000313" key="1">
    <source>
        <dbReference type="EMBL" id="JAD44552.1"/>
    </source>
</evidence>
<proteinExistence type="predicted"/>
<dbReference type="EMBL" id="GBRH01253343">
    <property type="protein sequence ID" value="JAD44552.1"/>
    <property type="molecule type" value="Transcribed_RNA"/>
</dbReference>
<sequence>MYIFTIPGYIPRKSLQMEVSSFDYMVVIFPYQGHFKPSRKNKCKLGR</sequence>
<reference evidence="1" key="1">
    <citation type="submission" date="2014-09" db="EMBL/GenBank/DDBJ databases">
        <authorList>
            <person name="Magalhaes I.L.F."/>
            <person name="Oliveira U."/>
            <person name="Santos F.R."/>
            <person name="Vidigal T.H.D.A."/>
            <person name="Brescovit A.D."/>
            <person name="Santos A.J."/>
        </authorList>
    </citation>
    <scope>NUCLEOTIDE SEQUENCE</scope>
    <source>
        <tissue evidence="1">Shoot tissue taken approximately 20 cm above the soil surface</tissue>
    </source>
</reference>
<reference evidence="1" key="2">
    <citation type="journal article" date="2015" name="Data Brief">
        <title>Shoot transcriptome of the giant reed, Arundo donax.</title>
        <authorList>
            <person name="Barrero R.A."/>
            <person name="Guerrero F.D."/>
            <person name="Moolhuijzen P."/>
            <person name="Goolsby J.A."/>
            <person name="Tidwell J."/>
            <person name="Bellgard S.E."/>
            <person name="Bellgard M.I."/>
        </authorList>
    </citation>
    <scope>NUCLEOTIDE SEQUENCE</scope>
    <source>
        <tissue evidence="1">Shoot tissue taken approximately 20 cm above the soil surface</tissue>
    </source>
</reference>
<accession>A0A0A9ABX0</accession>
<name>A0A0A9ABX0_ARUDO</name>
<dbReference type="AlphaFoldDB" id="A0A0A9ABX0"/>
<protein>
    <submittedName>
        <fullName evidence="1">Uncharacterized protein</fullName>
    </submittedName>
</protein>